<dbReference type="Pfam" id="PF12833">
    <property type="entry name" value="HTH_18"/>
    <property type="match status" value="1"/>
</dbReference>
<dbReference type="Pfam" id="PF17853">
    <property type="entry name" value="GGDEF_2"/>
    <property type="match status" value="1"/>
</dbReference>
<evidence type="ECO:0000256" key="2">
    <source>
        <dbReference type="ARBA" id="ARBA00022490"/>
    </source>
</evidence>
<dbReference type="GO" id="GO:0003700">
    <property type="term" value="F:DNA-binding transcription factor activity"/>
    <property type="evidence" value="ECO:0007669"/>
    <property type="project" value="InterPro"/>
</dbReference>
<dbReference type="InterPro" id="IPR009057">
    <property type="entry name" value="Homeodomain-like_sf"/>
</dbReference>
<evidence type="ECO:0000256" key="7">
    <source>
        <dbReference type="ARBA" id="ARBA00023163"/>
    </source>
</evidence>
<dbReference type="InterPro" id="IPR001789">
    <property type="entry name" value="Sig_transdc_resp-reg_receiver"/>
</dbReference>
<dbReference type="SMART" id="SM00342">
    <property type="entry name" value="HTH_ARAC"/>
    <property type="match status" value="1"/>
</dbReference>
<gene>
    <name evidence="11" type="ORF">SAMN04487895_106289</name>
</gene>
<dbReference type="InterPro" id="IPR051552">
    <property type="entry name" value="HptR"/>
</dbReference>
<protein>
    <submittedName>
        <fullName evidence="11">Two-component system, response regulator YesN</fullName>
    </submittedName>
</protein>
<dbReference type="Proteomes" id="UP000198809">
    <property type="component" value="Unassembled WGS sequence"/>
</dbReference>
<dbReference type="InterPro" id="IPR018060">
    <property type="entry name" value="HTH_AraC"/>
</dbReference>
<name>A0A1H8NKU1_9BACL</name>
<keyword evidence="2" id="KW-0963">Cytoplasm</keyword>
<evidence type="ECO:0000256" key="6">
    <source>
        <dbReference type="ARBA" id="ARBA00023125"/>
    </source>
</evidence>
<feature type="domain" description="Response regulatory" evidence="10">
    <location>
        <begin position="28"/>
        <end position="145"/>
    </location>
</feature>
<keyword evidence="7" id="KW-0804">Transcription</keyword>
<evidence type="ECO:0000256" key="8">
    <source>
        <dbReference type="PROSITE-ProRule" id="PRU00169"/>
    </source>
</evidence>
<evidence type="ECO:0000256" key="3">
    <source>
        <dbReference type="ARBA" id="ARBA00022553"/>
    </source>
</evidence>
<evidence type="ECO:0000313" key="11">
    <source>
        <dbReference type="EMBL" id="SEO30129.1"/>
    </source>
</evidence>
<evidence type="ECO:0000256" key="5">
    <source>
        <dbReference type="ARBA" id="ARBA00023015"/>
    </source>
</evidence>
<evidence type="ECO:0000256" key="4">
    <source>
        <dbReference type="ARBA" id="ARBA00023012"/>
    </source>
</evidence>
<keyword evidence="6" id="KW-0238">DNA-binding</keyword>
<dbReference type="SMART" id="SM00448">
    <property type="entry name" value="REC"/>
    <property type="match status" value="1"/>
</dbReference>
<dbReference type="Pfam" id="PF00072">
    <property type="entry name" value="Response_reg"/>
    <property type="match status" value="1"/>
</dbReference>
<dbReference type="PROSITE" id="PS01124">
    <property type="entry name" value="HTH_ARAC_FAMILY_2"/>
    <property type="match status" value="1"/>
</dbReference>
<reference evidence="11 12" key="1">
    <citation type="submission" date="2016-10" db="EMBL/GenBank/DDBJ databases">
        <authorList>
            <person name="de Groot N.N."/>
        </authorList>
    </citation>
    <scope>NUCLEOTIDE SEQUENCE [LARGE SCALE GENOMIC DNA]</scope>
    <source>
        <strain evidence="11 12">CGMCC 1.10238</strain>
    </source>
</reference>
<keyword evidence="4" id="KW-0902">Two-component regulatory system</keyword>
<evidence type="ECO:0000313" key="12">
    <source>
        <dbReference type="Proteomes" id="UP000198809"/>
    </source>
</evidence>
<evidence type="ECO:0000256" key="1">
    <source>
        <dbReference type="ARBA" id="ARBA00004496"/>
    </source>
</evidence>
<dbReference type="InterPro" id="IPR041522">
    <property type="entry name" value="CdaR_GGDEF"/>
</dbReference>
<evidence type="ECO:0000259" key="9">
    <source>
        <dbReference type="PROSITE" id="PS01124"/>
    </source>
</evidence>
<comment type="subcellular location">
    <subcellularLocation>
        <location evidence="1">Cytoplasm</location>
    </subcellularLocation>
</comment>
<dbReference type="InterPro" id="IPR011006">
    <property type="entry name" value="CheY-like_superfamily"/>
</dbReference>
<keyword evidence="5" id="KW-0805">Transcription regulation</keyword>
<dbReference type="PANTHER" id="PTHR42713:SF3">
    <property type="entry name" value="TRANSCRIPTIONAL REGULATORY PROTEIN HPTR"/>
    <property type="match status" value="1"/>
</dbReference>
<dbReference type="PROSITE" id="PS50110">
    <property type="entry name" value="RESPONSE_REGULATORY"/>
    <property type="match status" value="1"/>
</dbReference>
<dbReference type="GO" id="GO:0000160">
    <property type="term" value="P:phosphorelay signal transduction system"/>
    <property type="evidence" value="ECO:0007669"/>
    <property type="project" value="UniProtKB-KW"/>
</dbReference>
<dbReference type="Gene3D" id="3.40.50.2300">
    <property type="match status" value="1"/>
</dbReference>
<organism evidence="11 12">
    <name type="scientific">Paenibacillus sophorae</name>
    <dbReference type="NCBI Taxonomy" id="1333845"/>
    <lineage>
        <taxon>Bacteria</taxon>
        <taxon>Bacillati</taxon>
        <taxon>Bacillota</taxon>
        <taxon>Bacilli</taxon>
        <taxon>Bacillales</taxon>
        <taxon>Paenibacillaceae</taxon>
        <taxon>Paenibacillus</taxon>
    </lineage>
</organism>
<sequence>MNYGLVSLTIKMKAHTLTFMRRIMILYKLILAEDEEDVREGIIGQIDWERYGFEVVDQAENGKEAADLIDRLLPDVVVTDIQMPFMNGLQLAEYTRSRYPGTKIIILTGYDEFEYAQRAIKLQIDEYILKPFSSQELIDVLLKVKGTLDSEISEKENIHVLSEHYRKSLPVLREQFLSSLVSRRLRPEEIAVKSREYGISLSGDWFQPSVISLDYIREPEASDPNHPVSLRDTGDRNLQLFAVLNIAEEICGKHGFGRVFIHRDDLVMLSSRTGTDESEITGRTLAILEEIRQNVQRFLKLTVTIGAGTVCRTPEMLFHSFADALQALDYRLILGNNRVIWIEDVESRTSRLPVYDELTEQSLIRTVKLGTVQELTEIINELFGTLDGSQVTANEYRIFLLEIITSILRMAKESGGETNELFGSGIMSLTDMNKFNNMEEAKQWIIDICTRLMNHIALERQSSYKHLVEQAKNFIKSHYQETDISIGKVCRHLHISTGYFSSIFKRETKMTFVNYLLLIRLEAAKELLRTTELKAFEIAEKIGFADPNYFSFCFRKKFGQSPKEYKNGARGG</sequence>
<dbReference type="AlphaFoldDB" id="A0A1H8NKU1"/>
<dbReference type="EMBL" id="FODH01000006">
    <property type="protein sequence ID" value="SEO30129.1"/>
    <property type="molecule type" value="Genomic_DNA"/>
</dbReference>
<dbReference type="PRINTS" id="PR00032">
    <property type="entry name" value="HTHARAC"/>
</dbReference>
<dbReference type="GO" id="GO:0005737">
    <property type="term" value="C:cytoplasm"/>
    <property type="evidence" value="ECO:0007669"/>
    <property type="project" value="UniProtKB-SubCell"/>
</dbReference>
<dbReference type="GO" id="GO:0043565">
    <property type="term" value="F:sequence-specific DNA binding"/>
    <property type="evidence" value="ECO:0007669"/>
    <property type="project" value="InterPro"/>
</dbReference>
<proteinExistence type="predicted"/>
<feature type="modified residue" description="4-aspartylphosphate" evidence="8">
    <location>
        <position position="80"/>
    </location>
</feature>
<feature type="domain" description="HTH araC/xylS-type" evidence="9">
    <location>
        <begin position="469"/>
        <end position="568"/>
    </location>
</feature>
<dbReference type="SUPFAM" id="SSF46689">
    <property type="entry name" value="Homeodomain-like"/>
    <property type="match status" value="2"/>
</dbReference>
<accession>A0A1H8NKU1</accession>
<dbReference type="SUPFAM" id="SSF52172">
    <property type="entry name" value="CheY-like"/>
    <property type="match status" value="1"/>
</dbReference>
<dbReference type="InterPro" id="IPR020449">
    <property type="entry name" value="Tscrpt_reg_AraC-type_HTH"/>
</dbReference>
<keyword evidence="3 8" id="KW-0597">Phosphoprotein</keyword>
<dbReference type="Gene3D" id="1.10.10.60">
    <property type="entry name" value="Homeodomain-like"/>
    <property type="match status" value="2"/>
</dbReference>
<evidence type="ECO:0000259" key="10">
    <source>
        <dbReference type="PROSITE" id="PS50110"/>
    </source>
</evidence>
<dbReference type="STRING" id="1333845.SAMN04487895_106289"/>
<dbReference type="PANTHER" id="PTHR42713">
    <property type="entry name" value="HISTIDINE KINASE-RELATED"/>
    <property type="match status" value="1"/>
</dbReference>
<dbReference type="CDD" id="cd17536">
    <property type="entry name" value="REC_YesN-like"/>
    <property type="match status" value="1"/>
</dbReference>